<comment type="caution">
    <text evidence="8">The sequence shown here is derived from an EMBL/GenBank/DDBJ whole genome shotgun (WGS) entry which is preliminary data.</text>
</comment>
<proteinExistence type="inferred from homology"/>
<dbReference type="EMBL" id="JABCRI010000002">
    <property type="protein sequence ID" value="KAF8410631.1"/>
    <property type="molecule type" value="Genomic_DNA"/>
</dbReference>
<evidence type="ECO:0000256" key="1">
    <source>
        <dbReference type="ARBA" id="ARBA00004141"/>
    </source>
</evidence>
<protein>
    <recommendedName>
        <fullName evidence="7">ResB-like domain-containing protein</fullName>
    </recommendedName>
</protein>
<dbReference type="GO" id="GO:0017004">
    <property type="term" value="P:cytochrome complex assembly"/>
    <property type="evidence" value="ECO:0007669"/>
    <property type="project" value="UniProtKB-KW"/>
</dbReference>
<keyword evidence="3" id="KW-0201">Cytochrome c-type biogenesis</keyword>
<gene>
    <name evidence="8" type="ORF">HHK36_003163</name>
</gene>
<accession>A0A834ZX49</accession>
<evidence type="ECO:0000259" key="7">
    <source>
        <dbReference type="Pfam" id="PF05140"/>
    </source>
</evidence>
<feature type="transmembrane region" description="Helical" evidence="6">
    <location>
        <begin position="268"/>
        <end position="288"/>
    </location>
</feature>
<dbReference type="GO" id="GO:0016020">
    <property type="term" value="C:membrane"/>
    <property type="evidence" value="ECO:0007669"/>
    <property type="project" value="UniProtKB-SubCell"/>
</dbReference>
<keyword evidence="4 6" id="KW-1133">Transmembrane helix</keyword>
<keyword evidence="9" id="KW-1185">Reference proteome</keyword>
<evidence type="ECO:0000313" key="8">
    <source>
        <dbReference type="EMBL" id="KAF8410631.1"/>
    </source>
</evidence>
<dbReference type="InterPro" id="IPR007816">
    <property type="entry name" value="ResB-like_domain"/>
</dbReference>
<evidence type="ECO:0000313" key="9">
    <source>
        <dbReference type="Proteomes" id="UP000655225"/>
    </source>
</evidence>
<reference evidence="8 9" key="1">
    <citation type="submission" date="2020-04" db="EMBL/GenBank/DDBJ databases">
        <title>Plant Genome Project.</title>
        <authorList>
            <person name="Zhang R.-G."/>
        </authorList>
    </citation>
    <scope>NUCLEOTIDE SEQUENCE [LARGE SCALE GENOMIC DNA]</scope>
    <source>
        <strain evidence="8">YNK0</strain>
        <tissue evidence="8">Leaf</tissue>
    </source>
</reference>
<dbReference type="PANTHER" id="PTHR31566:SF0">
    <property type="entry name" value="CYTOCHROME C BIOGENESIS PROTEIN CCS1, CHLOROPLASTIC"/>
    <property type="match status" value="1"/>
</dbReference>
<evidence type="ECO:0000256" key="4">
    <source>
        <dbReference type="ARBA" id="ARBA00022989"/>
    </source>
</evidence>
<evidence type="ECO:0000256" key="5">
    <source>
        <dbReference type="ARBA" id="ARBA00023136"/>
    </source>
</evidence>
<evidence type="ECO:0000256" key="6">
    <source>
        <dbReference type="SAM" id="Phobius"/>
    </source>
</evidence>
<sequence>MEPLNPTKTLKPMMPQALLLIKTPLFQSTFKSQRFYFNTHLHNLCSKRNLSFKIGSQLKTSQDNKNKPIPKKKIILSEGAPSLSEDVAGNEDIPAKSRELGGASKLGFFKKVPRKVLSVLSNLPLAIGEMFTIAALMALGTFIDQGEAPDFYLKKFPEDNPVLGFFTWRWILTLGFDHMFSSPVFLGMLVLLGASLMACTYTTQIPLVKVARRWGFLHSNEAIRKLEFTDSLPRGSVRDLGVILMGAGYEVFSKGPSLYAFKGMAGRFAPIGVHLAMLLIMAGGTLSATGSFRGSVTVPQGLNFVIGDVLGPSGFLSTPTQAFNTEVHVNRFYMDYYDSGEVSQFHTDLSLFDLDGKEVLRKTISVNDPLRYEGITVYQTDWSISALQILKDNEGPFNLAMATLQLNGGDKKLFGTFLPVGDADSPNVKGISMLARDLQSIVLYDLEGKFAGVRRPNSKLPIDIDGTKIVIVDAIGSSGLNLKTDPGVPIVYAGFGALMLTTCISYLSHSQIWALQDGTTVIVGGKTNRAKVEFSEEMNRLLDRVPEIVESSIPIKSEGING</sequence>
<feature type="transmembrane region" description="Helical" evidence="6">
    <location>
        <begin position="184"/>
        <end position="203"/>
    </location>
</feature>
<feature type="transmembrane region" description="Helical" evidence="6">
    <location>
        <begin position="119"/>
        <end position="143"/>
    </location>
</feature>
<keyword evidence="2 6" id="KW-0812">Transmembrane</keyword>
<feature type="domain" description="ResB-like" evidence="7">
    <location>
        <begin position="125"/>
        <end position="388"/>
    </location>
</feature>
<dbReference type="PANTHER" id="PTHR31566">
    <property type="entry name" value="CYTOCHROME C BIOGENESIS PROTEIN CCS1, CHLOROPLASTIC"/>
    <property type="match status" value="1"/>
</dbReference>
<evidence type="ECO:0000256" key="3">
    <source>
        <dbReference type="ARBA" id="ARBA00022748"/>
    </source>
</evidence>
<dbReference type="OrthoDB" id="565797at2759"/>
<evidence type="ECO:0000256" key="2">
    <source>
        <dbReference type="ARBA" id="ARBA00022692"/>
    </source>
</evidence>
<organism evidence="8 9">
    <name type="scientific">Tetracentron sinense</name>
    <name type="common">Spur-leaf</name>
    <dbReference type="NCBI Taxonomy" id="13715"/>
    <lineage>
        <taxon>Eukaryota</taxon>
        <taxon>Viridiplantae</taxon>
        <taxon>Streptophyta</taxon>
        <taxon>Embryophyta</taxon>
        <taxon>Tracheophyta</taxon>
        <taxon>Spermatophyta</taxon>
        <taxon>Magnoliopsida</taxon>
        <taxon>Trochodendrales</taxon>
        <taxon>Trochodendraceae</taxon>
        <taxon>Tetracentron</taxon>
    </lineage>
</organism>
<feature type="domain" description="ResB-like" evidence="7">
    <location>
        <begin position="429"/>
        <end position="538"/>
    </location>
</feature>
<dbReference type="Pfam" id="PF05140">
    <property type="entry name" value="ResB"/>
    <property type="match status" value="2"/>
</dbReference>
<dbReference type="HAMAP" id="MF_01392">
    <property type="entry name" value="CytC_Ccs1"/>
    <property type="match status" value="1"/>
</dbReference>
<dbReference type="AlphaFoldDB" id="A0A834ZX49"/>
<comment type="subcellular location">
    <subcellularLocation>
        <location evidence="1">Membrane</location>
        <topology evidence="1">Multi-pass membrane protein</topology>
    </subcellularLocation>
</comment>
<name>A0A834ZX49_TETSI</name>
<dbReference type="Proteomes" id="UP000655225">
    <property type="component" value="Unassembled WGS sequence"/>
</dbReference>
<dbReference type="InterPro" id="IPR023494">
    <property type="entry name" value="Cyt_c_bgen_Ccs1/CcsB/ResB"/>
</dbReference>
<dbReference type="OMA" id="RFWIDYT"/>
<keyword evidence="5 6" id="KW-0472">Membrane</keyword>